<protein>
    <submittedName>
        <fullName evidence="1">NAD(P)-dependent oxidoreductase</fullName>
    </submittedName>
</protein>
<dbReference type="Proteomes" id="UP000824496">
    <property type="component" value="Chromosome"/>
</dbReference>
<gene>
    <name evidence="1" type="ORF">MANAM107_08090</name>
</gene>
<sequence length="275" mass="28818">MILVTGASGQLATLILDHLTHRGAPVLGASRTPRAGDRAMDFDRPASIDLTGVDTLVLISAGYAEDDVVIARHRAVLEAARRDGVGHVIYLSLIGEGDHLGFALAHRVTERMLTDPTGGPQWTILRNGLYAELVGGLLTWEDGALCSPFGEGAVAAPTREDLARCAVEVALSPGAHRGRVYELTGPAFTAVQLGATMAVPVRDLGLEAYRARLAATPGLAPFQGPMLVSIASSIRHGLLARHHGDLAGLLGREPAPGLEAARRRGASLPMTLTSD</sequence>
<dbReference type="InterPro" id="IPR052718">
    <property type="entry name" value="NmrA-type_oxidoreductase"/>
</dbReference>
<reference evidence="1 2" key="1">
    <citation type="submission" date="2021-08" db="EMBL/GenBank/DDBJ databases">
        <title>Whole genome sequence of novel Actinomyces species strain MAS-1.</title>
        <authorList>
            <person name="Saito M."/>
            <person name="Kuwahara N."/>
            <person name="Takizawa T."/>
            <person name="Gotouda H."/>
            <person name="Ochiai T."/>
        </authorList>
    </citation>
    <scope>NUCLEOTIDE SEQUENCE [LARGE SCALE GENOMIC DNA]</scope>
    <source>
        <strain evidence="1 2">MAS-1</strain>
    </source>
</reference>
<dbReference type="InterPro" id="IPR036291">
    <property type="entry name" value="NAD(P)-bd_dom_sf"/>
</dbReference>
<dbReference type="RefSeq" id="WP_223911431.1">
    <property type="nucleotide sequence ID" value="NZ_AP025017.1"/>
</dbReference>
<dbReference type="SUPFAM" id="SSF51735">
    <property type="entry name" value="NAD(P)-binding Rossmann-fold domains"/>
    <property type="match status" value="1"/>
</dbReference>
<organism evidence="1 2">
    <name type="scientific">Actinomyces capricornis</name>
    <dbReference type="NCBI Taxonomy" id="2755559"/>
    <lineage>
        <taxon>Bacteria</taxon>
        <taxon>Bacillati</taxon>
        <taxon>Actinomycetota</taxon>
        <taxon>Actinomycetes</taxon>
        <taxon>Actinomycetales</taxon>
        <taxon>Actinomycetaceae</taxon>
        <taxon>Actinomyces</taxon>
    </lineage>
</organism>
<accession>A0ABM7U9A9</accession>
<dbReference type="PANTHER" id="PTHR47129:SF1">
    <property type="entry name" value="NMRA-LIKE DOMAIN-CONTAINING PROTEIN"/>
    <property type="match status" value="1"/>
</dbReference>
<evidence type="ECO:0000313" key="1">
    <source>
        <dbReference type="EMBL" id="BDA63975.1"/>
    </source>
</evidence>
<dbReference type="Gene3D" id="3.40.50.720">
    <property type="entry name" value="NAD(P)-binding Rossmann-like Domain"/>
    <property type="match status" value="1"/>
</dbReference>
<name>A0ABM7U9A9_9ACTO</name>
<proteinExistence type="predicted"/>
<keyword evidence="2" id="KW-1185">Reference proteome</keyword>
<evidence type="ECO:0000313" key="2">
    <source>
        <dbReference type="Proteomes" id="UP000824496"/>
    </source>
</evidence>
<dbReference type="PANTHER" id="PTHR47129">
    <property type="entry name" value="QUINONE OXIDOREDUCTASE 2"/>
    <property type="match status" value="1"/>
</dbReference>
<dbReference type="Gene3D" id="3.90.25.10">
    <property type="entry name" value="UDP-galactose 4-epimerase, domain 1"/>
    <property type="match status" value="1"/>
</dbReference>
<dbReference type="EMBL" id="AP025017">
    <property type="protein sequence ID" value="BDA63975.1"/>
    <property type="molecule type" value="Genomic_DNA"/>
</dbReference>